<name>A0A0L8FH19_OCTBM</name>
<dbReference type="EMBL" id="KQ431914">
    <property type="protein sequence ID" value="KOF62993.1"/>
    <property type="molecule type" value="Genomic_DNA"/>
</dbReference>
<keyword evidence="1" id="KW-1133">Transmembrane helix</keyword>
<sequence length="52" mass="6337">MIKRHRKRVTERKKKRGIQLFSFIYTCIYMCTVSLKSYLRLLKRTAITQKLS</sequence>
<accession>A0A0L8FH19</accession>
<proteinExistence type="predicted"/>
<reference evidence="2" key="1">
    <citation type="submission" date="2015-07" db="EMBL/GenBank/DDBJ databases">
        <title>MeaNS - Measles Nucleotide Surveillance Program.</title>
        <authorList>
            <person name="Tran T."/>
            <person name="Druce J."/>
        </authorList>
    </citation>
    <scope>NUCLEOTIDE SEQUENCE</scope>
    <source>
        <strain evidence="2">UCB-OBI-ISO-001</strain>
        <tissue evidence="2">Gonad</tissue>
    </source>
</reference>
<gene>
    <name evidence="2" type="ORF">OCBIM_22020983mg</name>
</gene>
<protein>
    <submittedName>
        <fullName evidence="2">Uncharacterized protein</fullName>
    </submittedName>
</protein>
<keyword evidence="1" id="KW-0812">Transmembrane</keyword>
<evidence type="ECO:0000256" key="1">
    <source>
        <dbReference type="SAM" id="Phobius"/>
    </source>
</evidence>
<feature type="transmembrane region" description="Helical" evidence="1">
    <location>
        <begin position="20"/>
        <end position="39"/>
    </location>
</feature>
<keyword evidence="1" id="KW-0472">Membrane</keyword>
<evidence type="ECO:0000313" key="2">
    <source>
        <dbReference type="EMBL" id="KOF62993.1"/>
    </source>
</evidence>
<dbReference type="AlphaFoldDB" id="A0A0L8FH19"/>
<organism evidence="2">
    <name type="scientific">Octopus bimaculoides</name>
    <name type="common">California two-spotted octopus</name>
    <dbReference type="NCBI Taxonomy" id="37653"/>
    <lineage>
        <taxon>Eukaryota</taxon>
        <taxon>Metazoa</taxon>
        <taxon>Spiralia</taxon>
        <taxon>Lophotrochozoa</taxon>
        <taxon>Mollusca</taxon>
        <taxon>Cephalopoda</taxon>
        <taxon>Coleoidea</taxon>
        <taxon>Octopodiformes</taxon>
        <taxon>Octopoda</taxon>
        <taxon>Incirrata</taxon>
        <taxon>Octopodidae</taxon>
        <taxon>Octopus</taxon>
    </lineage>
</organism>